<dbReference type="RefSeq" id="XP_005714681.1">
    <property type="nucleotide sequence ID" value="XM_005714624.1"/>
</dbReference>
<dbReference type="Proteomes" id="UP000012073">
    <property type="component" value="Unassembled WGS sequence"/>
</dbReference>
<proteinExistence type="predicted"/>
<gene>
    <name evidence="1" type="ORF">CHC_T00003211001</name>
</gene>
<evidence type="ECO:0000313" key="1">
    <source>
        <dbReference type="EMBL" id="CDF34862.1"/>
    </source>
</evidence>
<dbReference type="EMBL" id="HG001707">
    <property type="protein sequence ID" value="CDF34862.1"/>
    <property type="molecule type" value="Genomic_DNA"/>
</dbReference>
<organism evidence="1 2">
    <name type="scientific">Chondrus crispus</name>
    <name type="common">Carrageen Irish moss</name>
    <name type="synonym">Polymorpha crispa</name>
    <dbReference type="NCBI Taxonomy" id="2769"/>
    <lineage>
        <taxon>Eukaryota</taxon>
        <taxon>Rhodophyta</taxon>
        <taxon>Florideophyceae</taxon>
        <taxon>Rhodymeniophycidae</taxon>
        <taxon>Gigartinales</taxon>
        <taxon>Gigartinaceae</taxon>
        <taxon>Chondrus</taxon>
    </lineage>
</organism>
<accession>R7Q8K4</accession>
<dbReference type="Gramene" id="CDF34862">
    <property type="protein sequence ID" value="CDF34862"/>
    <property type="gene ID" value="CHC_T00003211001"/>
</dbReference>
<dbReference type="KEGG" id="ccp:CHC_T00003211001"/>
<dbReference type="AlphaFoldDB" id="R7Q8K4"/>
<sequence>MNFQCLYWPAAAPLALDTSIVSLHDNSSLIFLNPVTITKKQLKHLIKSASLHSKRKTGMF</sequence>
<protein>
    <submittedName>
        <fullName evidence="1">Uncharacterized protein</fullName>
    </submittedName>
</protein>
<reference evidence="2" key="1">
    <citation type="journal article" date="2013" name="Proc. Natl. Acad. Sci. U.S.A.">
        <title>Genome structure and metabolic features in the red seaweed Chondrus crispus shed light on evolution of the Archaeplastida.</title>
        <authorList>
            <person name="Collen J."/>
            <person name="Porcel B."/>
            <person name="Carre W."/>
            <person name="Ball S.G."/>
            <person name="Chaparro C."/>
            <person name="Tonon T."/>
            <person name="Barbeyron T."/>
            <person name="Michel G."/>
            <person name="Noel B."/>
            <person name="Valentin K."/>
            <person name="Elias M."/>
            <person name="Artiguenave F."/>
            <person name="Arun A."/>
            <person name="Aury J.M."/>
            <person name="Barbosa-Neto J.F."/>
            <person name="Bothwell J.H."/>
            <person name="Bouget F.Y."/>
            <person name="Brillet L."/>
            <person name="Cabello-Hurtado F."/>
            <person name="Capella-Gutierrez S."/>
            <person name="Charrier B."/>
            <person name="Cladiere L."/>
            <person name="Cock J.M."/>
            <person name="Coelho S.M."/>
            <person name="Colleoni C."/>
            <person name="Czjzek M."/>
            <person name="Da Silva C."/>
            <person name="Delage L."/>
            <person name="Denoeud F."/>
            <person name="Deschamps P."/>
            <person name="Dittami S.M."/>
            <person name="Gabaldon T."/>
            <person name="Gachon C.M."/>
            <person name="Groisillier A."/>
            <person name="Herve C."/>
            <person name="Jabbari K."/>
            <person name="Katinka M."/>
            <person name="Kloareg B."/>
            <person name="Kowalczyk N."/>
            <person name="Labadie K."/>
            <person name="Leblanc C."/>
            <person name="Lopez P.J."/>
            <person name="McLachlan D.H."/>
            <person name="Meslet-Cladiere L."/>
            <person name="Moustafa A."/>
            <person name="Nehr Z."/>
            <person name="Nyvall Collen P."/>
            <person name="Panaud O."/>
            <person name="Partensky F."/>
            <person name="Poulain J."/>
            <person name="Rensing S.A."/>
            <person name="Rousvoal S."/>
            <person name="Samson G."/>
            <person name="Symeonidi A."/>
            <person name="Weissenbach J."/>
            <person name="Zambounis A."/>
            <person name="Wincker P."/>
            <person name="Boyen C."/>
        </authorList>
    </citation>
    <scope>NUCLEOTIDE SEQUENCE [LARGE SCALE GENOMIC DNA]</scope>
    <source>
        <strain evidence="2">cv. Stackhouse</strain>
    </source>
</reference>
<keyword evidence="2" id="KW-1185">Reference proteome</keyword>
<name>R7Q8K4_CHOCR</name>
<dbReference type="GeneID" id="17322392"/>
<evidence type="ECO:0000313" key="2">
    <source>
        <dbReference type="Proteomes" id="UP000012073"/>
    </source>
</evidence>